<feature type="domain" description="F-box protein Hrt3/FBXO9 C-terminal" evidence="3">
    <location>
        <begin position="312"/>
        <end position="458"/>
    </location>
</feature>
<protein>
    <recommendedName>
        <fullName evidence="3">F-box protein Hrt3/FBXO9 C-terminal domain-containing protein</fullName>
    </recommendedName>
</protein>
<dbReference type="GO" id="GO:0005737">
    <property type="term" value="C:cytoplasm"/>
    <property type="evidence" value="ECO:0007669"/>
    <property type="project" value="TreeGrafter"/>
</dbReference>
<dbReference type="GO" id="GO:0031146">
    <property type="term" value="P:SCF-dependent proteasomal ubiquitin-dependent protein catabolic process"/>
    <property type="evidence" value="ECO:0007669"/>
    <property type="project" value="TreeGrafter"/>
</dbReference>
<reference evidence="4 5" key="1">
    <citation type="submission" date="2023-03" db="EMBL/GenBank/DDBJ databases">
        <title>Mating type loci evolution in Malassezia.</title>
        <authorList>
            <person name="Coelho M.A."/>
        </authorList>
    </citation>
    <scope>NUCLEOTIDE SEQUENCE [LARGE SCALE GENOMIC DNA]</scope>
    <source>
        <strain evidence="4 5">CBS 9725</strain>
    </source>
</reference>
<keyword evidence="1" id="KW-0833">Ubl conjugation pathway</keyword>
<organism evidence="4 5">
    <name type="scientific">Malassezia yamatoensis</name>
    <dbReference type="NCBI Taxonomy" id="253288"/>
    <lineage>
        <taxon>Eukaryota</taxon>
        <taxon>Fungi</taxon>
        <taxon>Dikarya</taxon>
        <taxon>Basidiomycota</taxon>
        <taxon>Ustilaginomycotina</taxon>
        <taxon>Malasseziomycetes</taxon>
        <taxon>Malasseziales</taxon>
        <taxon>Malasseziaceae</taxon>
        <taxon>Malassezia</taxon>
    </lineage>
</organism>
<dbReference type="Proteomes" id="UP001219567">
    <property type="component" value="Chromosome 1"/>
</dbReference>
<dbReference type="SUPFAM" id="SSF81383">
    <property type="entry name" value="F-box domain"/>
    <property type="match status" value="1"/>
</dbReference>
<feature type="region of interest" description="Disordered" evidence="2">
    <location>
        <begin position="1"/>
        <end position="74"/>
    </location>
</feature>
<dbReference type="Pfam" id="PF19270">
    <property type="entry name" value="FBO_C"/>
    <property type="match status" value="1"/>
</dbReference>
<feature type="compositionally biased region" description="Basic and acidic residues" evidence="2">
    <location>
        <begin position="8"/>
        <end position="20"/>
    </location>
</feature>
<evidence type="ECO:0000256" key="2">
    <source>
        <dbReference type="SAM" id="MobiDB-lite"/>
    </source>
</evidence>
<evidence type="ECO:0000313" key="4">
    <source>
        <dbReference type="EMBL" id="WFC97304.1"/>
    </source>
</evidence>
<feature type="region of interest" description="Disordered" evidence="2">
    <location>
        <begin position="107"/>
        <end position="130"/>
    </location>
</feature>
<accession>A0AAJ6CF45</accession>
<name>A0AAJ6CF45_9BASI</name>
<dbReference type="PANTHER" id="PTHR12874:SF9">
    <property type="entry name" value="F-BOX ONLY PROTEIN 48"/>
    <property type="match status" value="1"/>
</dbReference>
<feature type="compositionally biased region" description="Polar residues" evidence="2">
    <location>
        <begin position="54"/>
        <end position="69"/>
    </location>
</feature>
<gene>
    <name evidence="4" type="ORF">MYAM1_000013</name>
</gene>
<dbReference type="InterPro" id="IPR036047">
    <property type="entry name" value="F-box-like_dom_sf"/>
</dbReference>
<evidence type="ECO:0000259" key="3">
    <source>
        <dbReference type="Pfam" id="PF19270"/>
    </source>
</evidence>
<dbReference type="AlphaFoldDB" id="A0AAJ6CF45"/>
<dbReference type="PANTHER" id="PTHR12874">
    <property type="entry name" value="F-BOX ONLY PROTEIN 48-RELATED"/>
    <property type="match status" value="1"/>
</dbReference>
<sequence>MSSSCELEQFRSRWKQEVASRRVRPRPLRSEVHADESLGNSRTTAHVDQHDPSQRSIPETSATSSNGKSSLPKDRLGRLLDQLVPAHEAAALENVQQCLLQLQLNESEEMHTHRAPSASGNDAHSPHHAATSTLPTVDQALRETLPWDDADAQTTRTTTRDAKELANDATRPSSPTTRNANELENDATQPPSTLQRPIQTVYNLYAADEQFAFPLGQVPDEVLVSILQHLVEPVRAPAAIPRVSDHTTYRPPLHTWRAFTGPDYFSLETCARVCWKLRLLSSHPRLWRSIVYHTYQPPQIASQTDLPSLIMDHQPSWRDLFIYQPRLRLHGTYIASCEYTQQGMSEENVWVRVLHVVKFYRYLRFFPEGQCISMLTTDPPQDVIHLLHPGVHAKGLTVGRWRFLPDQHHGTVVLEDMLDTSLPNYRFQMTLHLLPAPGRWHKLELVQHASLNLATSEILPFPRQQHQRPFYFSRVMSYGV</sequence>
<dbReference type="GO" id="GO:0019005">
    <property type="term" value="C:SCF ubiquitin ligase complex"/>
    <property type="evidence" value="ECO:0007669"/>
    <property type="project" value="TreeGrafter"/>
</dbReference>
<feature type="compositionally biased region" description="Polar residues" evidence="2">
    <location>
        <begin position="170"/>
        <end position="193"/>
    </location>
</feature>
<feature type="region of interest" description="Disordered" evidence="2">
    <location>
        <begin position="144"/>
        <end position="193"/>
    </location>
</feature>
<dbReference type="EMBL" id="CP119943">
    <property type="protein sequence ID" value="WFC97304.1"/>
    <property type="molecule type" value="Genomic_DNA"/>
</dbReference>
<evidence type="ECO:0000256" key="1">
    <source>
        <dbReference type="ARBA" id="ARBA00022786"/>
    </source>
</evidence>
<evidence type="ECO:0000313" key="5">
    <source>
        <dbReference type="Proteomes" id="UP001219567"/>
    </source>
</evidence>
<dbReference type="Gene3D" id="1.20.1280.50">
    <property type="match status" value="1"/>
</dbReference>
<keyword evidence="5" id="KW-1185">Reference proteome</keyword>
<dbReference type="InterPro" id="IPR045464">
    <property type="entry name" value="Hrt3/FBXO9_C"/>
</dbReference>
<proteinExistence type="predicted"/>